<dbReference type="Gene3D" id="3.40.50.150">
    <property type="entry name" value="Vaccinia Virus protein VP39"/>
    <property type="match status" value="1"/>
</dbReference>
<dbReference type="Proteomes" id="UP000186666">
    <property type="component" value="Unassembled WGS sequence"/>
</dbReference>
<dbReference type="InterPro" id="IPR050723">
    <property type="entry name" value="CFA/CMAS"/>
</dbReference>
<dbReference type="EMBL" id="FTNK01000002">
    <property type="protein sequence ID" value="SIQ46848.1"/>
    <property type="molecule type" value="Genomic_DNA"/>
</dbReference>
<gene>
    <name evidence="2" type="ORF">SAMN05421578_102128</name>
</gene>
<keyword evidence="2" id="KW-0489">Methyltransferase</keyword>
<keyword evidence="2" id="KW-0808">Transferase</keyword>
<sequence length="237" mass="27252">MDRVAHIRTEEKKYHDHCFEHYTLFEPGSWLHKPVKTVMDLLEHFNDRRDLKVLDLGCGIGRNSIPMAEAFKNRNGRIICVDLLESAIEKLNNYSKEYGVQQCIETILSDIESFDIKEAEYDAIIAVSALEHVSSEEALTRKLHEMTLGTRLNGINCIIINTNVREVVIDSNLALDPMFEVNLSTDRLLAILDQQYEGWEIMIRIVKPLIFEIDRNSIPVNLSADCITFEARRICES</sequence>
<name>A0ABY1JMR3_9BACL</name>
<dbReference type="InterPro" id="IPR041698">
    <property type="entry name" value="Methyltransf_25"/>
</dbReference>
<dbReference type="GO" id="GO:0032259">
    <property type="term" value="P:methylation"/>
    <property type="evidence" value="ECO:0007669"/>
    <property type="project" value="UniProtKB-KW"/>
</dbReference>
<organism evidence="2 3">
    <name type="scientific">Paenibacillus macquariensis</name>
    <dbReference type="NCBI Taxonomy" id="948756"/>
    <lineage>
        <taxon>Bacteria</taxon>
        <taxon>Bacillati</taxon>
        <taxon>Bacillota</taxon>
        <taxon>Bacilli</taxon>
        <taxon>Bacillales</taxon>
        <taxon>Paenibacillaceae</taxon>
        <taxon>Paenibacillus</taxon>
    </lineage>
</organism>
<protein>
    <submittedName>
        <fullName evidence="2">Methyltransferase domain-containing protein</fullName>
    </submittedName>
</protein>
<proteinExistence type="predicted"/>
<dbReference type="GO" id="GO:0008168">
    <property type="term" value="F:methyltransferase activity"/>
    <property type="evidence" value="ECO:0007669"/>
    <property type="project" value="UniProtKB-KW"/>
</dbReference>
<comment type="caution">
    <text evidence="2">The sequence shown here is derived from an EMBL/GenBank/DDBJ whole genome shotgun (WGS) entry which is preliminary data.</text>
</comment>
<feature type="domain" description="Methyltransferase" evidence="1">
    <location>
        <begin position="53"/>
        <end position="144"/>
    </location>
</feature>
<keyword evidence="3" id="KW-1185">Reference proteome</keyword>
<evidence type="ECO:0000313" key="2">
    <source>
        <dbReference type="EMBL" id="SIQ46848.1"/>
    </source>
</evidence>
<accession>A0ABY1JMR3</accession>
<evidence type="ECO:0000259" key="1">
    <source>
        <dbReference type="Pfam" id="PF13649"/>
    </source>
</evidence>
<dbReference type="InterPro" id="IPR029063">
    <property type="entry name" value="SAM-dependent_MTases_sf"/>
</dbReference>
<dbReference type="SUPFAM" id="SSF53335">
    <property type="entry name" value="S-adenosyl-L-methionine-dependent methyltransferases"/>
    <property type="match status" value="1"/>
</dbReference>
<dbReference type="PANTHER" id="PTHR43667:SF2">
    <property type="entry name" value="FATTY ACID C-METHYL TRANSFERASE"/>
    <property type="match status" value="1"/>
</dbReference>
<dbReference type="RefSeq" id="WP_068580704.1">
    <property type="nucleotide sequence ID" value="NZ_FTNK01000002.1"/>
</dbReference>
<dbReference type="Pfam" id="PF13649">
    <property type="entry name" value="Methyltransf_25"/>
    <property type="match status" value="1"/>
</dbReference>
<evidence type="ECO:0000313" key="3">
    <source>
        <dbReference type="Proteomes" id="UP000186666"/>
    </source>
</evidence>
<dbReference type="CDD" id="cd02440">
    <property type="entry name" value="AdoMet_MTases"/>
    <property type="match status" value="1"/>
</dbReference>
<reference evidence="2 3" key="1">
    <citation type="submission" date="2017-01" db="EMBL/GenBank/DDBJ databases">
        <authorList>
            <person name="Varghese N."/>
            <person name="Submissions S."/>
        </authorList>
    </citation>
    <scope>NUCLEOTIDE SEQUENCE [LARGE SCALE GENOMIC DNA]</scope>
    <source>
        <strain evidence="2 3">ATCC 23464</strain>
    </source>
</reference>
<dbReference type="PANTHER" id="PTHR43667">
    <property type="entry name" value="CYCLOPROPANE-FATTY-ACYL-PHOSPHOLIPID SYNTHASE"/>
    <property type="match status" value="1"/>
</dbReference>